<organism evidence="1 2">
    <name type="scientific">Reticulomyxa filosa</name>
    <dbReference type="NCBI Taxonomy" id="46433"/>
    <lineage>
        <taxon>Eukaryota</taxon>
        <taxon>Sar</taxon>
        <taxon>Rhizaria</taxon>
        <taxon>Retaria</taxon>
        <taxon>Foraminifera</taxon>
        <taxon>Monothalamids</taxon>
        <taxon>Reticulomyxidae</taxon>
        <taxon>Reticulomyxa</taxon>
    </lineage>
</organism>
<comment type="caution">
    <text evidence="1">The sequence shown here is derived from an EMBL/GenBank/DDBJ whole genome shotgun (WGS) entry which is preliminary data.</text>
</comment>
<sequence length="227" mass="26263">MTTAKIEAIFILNFFATDRILVAPTATLFLKAIKCFTILNIKILKYQLKIMVGHVLPSLVKQYGVGSRISKAQVYEVFNDQWIDIHTQNIKSNLEKLLIQMNANKIKLTLKKYCLDLGLDMFIQGNPIAVESDFPNENKDEIISNKLDPNIESENKNDIMDEKNETKTINEITDSSVWEKYFNGDSIAKYVLRRVGDNKYQFLHKSCQEYYAAQKILFDIILWKPNI</sequence>
<proteinExistence type="predicted"/>
<evidence type="ECO:0000313" key="1">
    <source>
        <dbReference type="EMBL" id="ETO00397.1"/>
    </source>
</evidence>
<reference evidence="1 2" key="1">
    <citation type="journal article" date="2013" name="Curr. Biol.">
        <title>The Genome of the Foraminiferan Reticulomyxa filosa.</title>
        <authorList>
            <person name="Glockner G."/>
            <person name="Hulsmann N."/>
            <person name="Schleicher M."/>
            <person name="Noegel A.A."/>
            <person name="Eichinger L."/>
            <person name="Gallinger C."/>
            <person name="Pawlowski J."/>
            <person name="Sierra R."/>
            <person name="Euteneuer U."/>
            <person name="Pillet L."/>
            <person name="Moustafa A."/>
            <person name="Platzer M."/>
            <person name="Groth M."/>
            <person name="Szafranski K."/>
            <person name="Schliwa M."/>
        </authorList>
    </citation>
    <scope>NUCLEOTIDE SEQUENCE [LARGE SCALE GENOMIC DNA]</scope>
</reference>
<gene>
    <name evidence="1" type="ORF">RFI_37050</name>
</gene>
<dbReference type="EMBL" id="ASPP01041166">
    <property type="protein sequence ID" value="ETO00397.1"/>
    <property type="molecule type" value="Genomic_DNA"/>
</dbReference>
<feature type="non-terminal residue" evidence="1">
    <location>
        <position position="227"/>
    </location>
</feature>
<protein>
    <submittedName>
        <fullName evidence="1">Uncharacterized protein</fullName>
    </submittedName>
</protein>
<name>X6LH24_RETFI</name>
<dbReference type="AlphaFoldDB" id="X6LH24"/>
<accession>X6LH24</accession>
<dbReference type="Proteomes" id="UP000023152">
    <property type="component" value="Unassembled WGS sequence"/>
</dbReference>
<keyword evidence="2" id="KW-1185">Reference proteome</keyword>
<evidence type="ECO:0000313" key="2">
    <source>
        <dbReference type="Proteomes" id="UP000023152"/>
    </source>
</evidence>